<comment type="caution">
    <text evidence="1">The sequence shown here is derived from an EMBL/GenBank/DDBJ whole genome shotgun (WGS) entry which is preliminary data.</text>
</comment>
<keyword evidence="2" id="KW-1185">Reference proteome</keyword>
<gene>
    <name evidence="1" type="ORF">IDJ77_19200</name>
</gene>
<protein>
    <submittedName>
        <fullName evidence="1">Uncharacterized protein</fullName>
    </submittedName>
</protein>
<organism evidence="1 2">
    <name type="scientific">Mucilaginibacter pankratovii</name>
    <dbReference type="NCBI Taxonomy" id="2772110"/>
    <lineage>
        <taxon>Bacteria</taxon>
        <taxon>Pseudomonadati</taxon>
        <taxon>Bacteroidota</taxon>
        <taxon>Sphingobacteriia</taxon>
        <taxon>Sphingobacteriales</taxon>
        <taxon>Sphingobacteriaceae</taxon>
        <taxon>Mucilaginibacter</taxon>
    </lineage>
</organism>
<sequence>MTQNTNFAIKDLLSNFNIMIREIIDQADSIVTLLLPTDTVGKRVEVIAFEIDGEKNALTKAQMLAQIQDLTVRSLTDLSGFKFNRDEANNYDE</sequence>
<dbReference type="Proteomes" id="UP000606600">
    <property type="component" value="Unassembled WGS sequence"/>
</dbReference>
<evidence type="ECO:0000313" key="1">
    <source>
        <dbReference type="EMBL" id="MBD1365950.1"/>
    </source>
</evidence>
<accession>A0ABR7WUI4</accession>
<name>A0ABR7WUI4_9SPHI</name>
<reference evidence="1 2" key="1">
    <citation type="submission" date="2020-09" db="EMBL/GenBank/DDBJ databases">
        <title>Novel species of Mucilaginibacter isolated from a glacier on the Tibetan Plateau.</title>
        <authorList>
            <person name="Liu Q."/>
            <person name="Xin Y.-H."/>
        </authorList>
    </citation>
    <scope>NUCLEOTIDE SEQUENCE [LARGE SCALE GENOMIC DNA]</scope>
    <source>
        <strain evidence="1 2">ZT4R22</strain>
    </source>
</reference>
<dbReference type="EMBL" id="JACWMY010000010">
    <property type="protein sequence ID" value="MBD1365950.1"/>
    <property type="molecule type" value="Genomic_DNA"/>
</dbReference>
<evidence type="ECO:0000313" key="2">
    <source>
        <dbReference type="Proteomes" id="UP000606600"/>
    </source>
</evidence>
<proteinExistence type="predicted"/>